<gene>
    <name evidence="2" type="ORF">PHYSODRAFT_330058</name>
</gene>
<feature type="transmembrane region" description="Helical" evidence="1">
    <location>
        <begin position="221"/>
        <end position="239"/>
    </location>
</feature>
<reference evidence="2 3" key="1">
    <citation type="journal article" date="2006" name="Science">
        <title>Phytophthora genome sequences uncover evolutionary origins and mechanisms of pathogenesis.</title>
        <authorList>
            <person name="Tyler B.M."/>
            <person name="Tripathy S."/>
            <person name="Zhang X."/>
            <person name="Dehal P."/>
            <person name="Jiang R.H."/>
            <person name="Aerts A."/>
            <person name="Arredondo F.D."/>
            <person name="Baxter L."/>
            <person name="Bensasson D."/>
            <person name="Beynon J.L."/>
            <person name="Chapman J."/>
            <person name="Damasceno C.M."/>
            <person name="Dorrance A.E."/>
            <person name="Dou D."/>
            <person name="Dickerman A.W."/>
            <person name="Dubchak I.L."/>
            <person name="Garbelotto M."/>
            <person name="Gijzen M."/>
            <person name="Gordon S.G."/>
            <person name="Govers F."/>
            <person name="Grunwald N.J."/>
            <person name="Huang W."/>
            <person name="Ivors K.L."/>
            <person name="Jones R.W."/>
            <person name="Kamoun S."/>
            <person name="Krampis K."/>
            <person name="Lamour K.H."/>
            <person name="Lee M.K."/>
            <person name="McDonald W.H."/>
            <person name="Medina M."/>
            <person name="Meijer H.J."/>
            <person name="Nordberg E.K."/>
            <person name="Maclean D.J."/>
            <person name="Ospina-Giraldo M.D."/>
            <person name="Morris P.F."/>
            <person name="Phuntumart V."/>
            <person name="Putnam N.H."/>
            <person name="Rash S."/>
            <person name="Rose J.K."/>
            <person name="Sakihama Y."/>
            <person name="Salamov A.A."/>
            <person name="Savidor A."/>
            <person name="Scheuring C.F."/>
            <person name="Smith B.M."/>
            <person name="Sobral B.W."/>
            <person name="Terry A."/>
            <person name="Torto-Alalibo T.A."/>
            <person name="Win J."/>
            <person name="Xu Z."/>
            <person name="Zhang H."/>
            <person name="Grigoriev I.V."/>
            <person name="Rokhsar D.S."/>
            <person name="Boore J.L."/>
        </authorList>
    </citation>
    <scope>NUCLEOTIDE SEQUENCE [LARGE SCALE GENOMIC DNA]</scope>
    <source>
        <strain evidence="2 3">P6497</strain>
    </source>
</reference>
<name>G4Z432_PHYSP</name>
<dbReference type="EMBL" id="JH159153">
    <property type="protein sequence ID" value="EGZ22226.1"/>
    <property type="molecule type" value="Genomic_DNA"/>
</dbReference>
<dbReference type="KEGG" id="psoj:PHYSODRAFT_330058"/>
<dbReference type="InParanoid" id="G4Z432"/>
<organism evidence="2 3">
    <name type="scientific">Phytophthora sojae (strain P6497)</name>
    <name type="common">Soybean stem and root rot agent</name>
    <name type="synonym">Phytophthora megasperma f. sp. glycines</name>
    <dbReference type="NCBI Taxonomy" id="1094619"/>
    <lineage>
        <taxon>Eukaryota</taxon>
        <taxon>Sar</taxon>
        <taxon>Stramenopiles</taxon>
        <taxon>Oomycota</taxon>
        <taxon>Peronosporomycetes</taxon>
        <taxon>Peronosporales</taxon>
        <taxon>Peronosporaceae</taxon>
        <taxon>Phytophthora</taxon>
    </lineage>
</organism>
<keyword evidence="1" id="KW-0472">Membrane</keyword>
<sequence>MMVLTATWKFPTPFGYILIIGPYVAFFSFFTVLVIGPRKVLSSLALREELKSEFFIISSQGVVAGCFAIFSAVFNRLSGIQQTAFIFVMPMIKFLTKQNIANAAERFHEYMALIVVFSVDLFNVYYVAICMQSSKSVGTTLIKSPIFEEIDEAEEKRVVEDSLQALFHAEYILLAEYIEFTIPLFYAPYLVAIFHLPVGAFYPPHTAATTASKLGETVTSILIYSAVEFVAFGALLVLLRRKFGLHPLYQLAFVLETHAPAIQGQLFLWTITILHLTLQHYGVDFNILTT</sequence>
<evidence type="ECO:0000313" key="3">
    <source>
        <dbReference type="Proteomes" id="UP000002640"/>
    </source>
</evidence>
<proteinExistence type="predicted"/>
<evidence type="ECO:0000313" key="2">
    <source>
        <dbReference type="EMBL" id="EGZ22226.1"/>
    </source>
</evidence>
<dbReference type="AlphaFoldDB" id="G4Z432"/>
<dbReference type="GeneID" id="20646046"/>
<keyword evidence="1" id="KW-1133">Transmembrane helix</keyword>
<feature type="transmembrane region" description="Helical" evidence="1">
    <location>
        <begin position="54"/>
        <end position="73"/>
    </location>
</feature>
<accession>G4Z432</accession>
<dbReference type="RefSeq" id="XP_009524943.1">
    <property type="nucleotide sequence ID" value="XM_009526648.1"/>
</dbReference>
<keyword evidence="1" id="KW-0812">Transmembrane</keyword>
<keyword evidence="3" id="KW-1185">Reference proteome</keyword>
<dbReference type="Proteomes" id="UP000002640">
    <property type="component" value="Unassembled WGS sequence"/>
</dbReference>
<evidence type="ECO:0000256" key="1">
    <source>
        <dbReference type="SAM" id="Phobius"/>
    </source>
</evidence>
<feature type="transmembrane region" description="Helical" evidence="1">
    <location>
        <begin position="14"/>
        <end position="34"/>
    </location>
</feature>
<protein>
    <submittedName>
        <fullName evidence="2">Uncharacterized protein</fullName>
    </submittedName>
</protein>